<protein>
    <submittedName>
        <fullName evidence="2">Type II toxin-antitoxin system VapC family toxin</fullName>
    </submittedName>
</protein>
<accession>A0A6M1T2R5</accession>
<name>A0A6M1T2R5_9BACT</name>
<dbReference type="PANTHER" id="PTHR36173:SF2">
    <property type="entry name" value="RIBONUCLEASE VAPC16"/>
    <property type="match status" value="1"/>
</dbReference>
<evidence type="ECO:0000313" key="3">
    <source>
        <dbReference type="Proteomes" id="UP000479132"/>
    </source>
</evidence>
<dbReference type="AlphaFoldDB" id="A0A6M1T2R5"/>
<dbReference type="InterPro" id="IPR052919">
    <property type="entry name" value="TA_system_RNase"/>
</dbReference>
<dbReference type="InterPro" id="IPR041705">
    <property type="entry name" value="PIN_Sll0205"/>
</dbReference>
<keyword evidence="3" id="KW-1185">Reference proteome</keyword>
<dbReference type="PANTHER" id="PTHR36173">
    <property type="entry name" value="RIBONUCLEASE VAPC16-RELATED"/>
    <property type="match status" value="1"/>
</dbReference>
<dbReference type="CDD" id="cd09872">
    <property type="entry name" value="PIN_Sll0205-like"/>
    <property type="match status" value="1"/>
</dbReference>
<feature type="domain" description="PIN" evidence="1">
    <location>
        <begin position="3"/>
        <end position="122"/>
    </location>
</feature>
<comment type="caution">
    <text evidence="2">The sequence shown here is derived from an EMBL/GenBank/DDBJ whole genome shotgun (WGS) entry which is preliminary data.</text>
</comment>
<dbReference type="Proteomes" id="UP000479132">
    <property type="component" value="Unassembled WGS sequence"/>
</dbReference>
<dbReference type="RefSeq" id="WP_165267955.1">
    <property type="nucleotide sequence ID" value="NZ_JAALLS010000009.1"/>
</dbReference>
<proteinExistence type="predicted"/>
<dbReference type="InterPro" id="IPR002716">
    <property type="entry name" value="PIN_dom"/>
</dbReference>
<organism evidence="2 3">
    <name type="scientific">Fodinibius halophilus</name>
    <dbReference type="NCBI Taxonomy" id="1736908"/>
    <lineage>
        <taxon>Bacteria</taxon>
        <taxon>Pseudomonadati</taxon>
        <taxon>Balneolota</taxon>
        <taxon>Balneolia</taxon>
        <taxon>Balneolales</taxon>
        <taxon>Balneolaceae</taxon>
        <taxon>Fodinibius</taxon>
    </lineage>
</organism>
<dbReference type="EMBL" id="JAALLS010000009">
    <property type="protein sequence ID" value="NGP88329.1"/>
    <property type="molecule type" value="Genomic_DNA"/>
</dbReference>
<dbReference type="Pfam" id="PF01850">
    <property type="entry name" value="PIN"/>
    <property type="match status" value="1"/>
</dbReference>
<reference evidence="2 3" key="1">
    <citation type="submission" date="2020-02" db="EMBL/GenBank/DDBJ databases">
        <title>Aliifodinibius halophilus 2W32, complete genome.</title>
        <authorList>
            <person name="Li Y."/>
            <person name="Wu S."/>
        </authorList>
    </citation>
    <scope>NUCLEOTIDE SEQUENCE [LARGE SCALE GENOMIC DNA]</scope>
    <source>
        <strain evidence="2 3">2W32</strain>
    </source>
</reference>
<sequence length="128" mass="14840">MDVIVDTHAAIWFITDNKQLPESSKKIIEEPKNNCYVSIATLWEMGIKYSLGKLKLKAELKRIFELFFESGFLLLPITPDHILTNASLAFHHRDPFDRLIIAQAKREGYALISKDAEFDKYDVNLIWN</sequence>
<gene>
    <name evidence="2" type="ORF">G3569_08170</name>
</gene>
<evidence type="ECO:0000259" key="1">
    <source>
        <dbReference type="Pfam" id="PF01850"/>
    </source>
</evidence>
<evidence type="ECO:0000313" key="2">
    <source>
        <dbReference type="EMBL" id="NGP88329.1"/>
    </source>
</evidence>
<dbReference type="InterPro" id="IPR029060">
    <property type="entry name" value="PIN-like_dom_sf"/>
</dbReference>
<dbReference type="Gene3D" id="3.40.50.1010">
    <property type="entry name" value="5'-nuclease"/>
    <property type="match status" value="1"/>
</dbReference>
<dbReference type="SUPFAM" id="SSF88723">
    <property type="entry name" value="PIN domain-like"/>
    <property type="match status" value="1"/>
</dbReference>